<evidence type="ECO:0000313" key="2">
    <source>
        <dbReference type="Proteomes" id="UP000702425"/>
    </source>
</evidence>
<proteinExistence type="predicted"/>
<dbReference type="EMBL" id="SRRZ01000110">
    <property type="protein sequence ID" value="NQE37043.1"/>
    <property type="molecule type" value="Genomic_DNA"/>
</dbReference>
<reference evidence="1 2" key="1">
    <citation type="journal article" date="2020" name="Sci. Rep.">
        <title>A novel cyanobacterial geosmin producer, revising GeoA distribution and dispersion patterns in Bacteria.</title>
        <authorList>
            <person name="Churro C."/>
            <person name="Semedo-Aguiar A.P."/>
            <person name="Silva A.D."/>
            <person name="Pereira-Leal J.B."/>
            <person name="Leite R.B."/>
        </authorList>
    </citation>
    <scope>NUCLEOTIDE SEQUENCE [LARGE SCALE GENOMIC DNA]</scope>
    <source>
        <strain evidence="1 2">IPMA8</strain>
    </source>
</reference>
<name>A0ABX2D3I0_9CYAN</name>
<keyword evidence="2" id="KW-1185">Reference proteome</keyword>
<evidence type="ECO:0000313" key="1">
    <source>
        <dbReference type="EMBL" id="NQE37043.1"/>
    </source>
</evidence>
<dbReference type="Proteomes" id="UP000702425">
    <property type="component" value="Unassembled WGS sequence"/>
</dbReference>
<comment type="caution">
    <text evidence="1">The sequence shown here is derived from an EMBL/GenBank/DDBJ whole genome shotgun (WGS) entry which is preliminary data.</text>
</comment>
<gene>
    <name evidence="1" type="ORF">E5S67_04811</name>
</gene>
<organism evidence="1 2">
    <name type="scientific">Microcoleus asticus IPMA8</name>
    <dbReference type="NCBI Taxonomy" id="2563858"/>
    <lineage>
        <taxon>Bacteria</taxon>
        <taxon>Bacillati</taxon>
        <taxon>Cyanobacteriota</taxon>
        <taxon>Cyanophyceae</taxon>
        <taxon>Oscillatoriophycideae</taxon>
        <taxon>Oscillatoriales</taxon>
        <taxon>Microcoleaceae</taxon>
        <taxon>Microcoleus</taxon>
        <taxon>Microcoleus asticus</taxon>
    </lineage>
</organism>
<sequence length="46" mass="5008">MVGCATSSLPLYLGERTNLLASRAIPVCEGRSQPDLKVEFSENQII</sequence>
<accession>A0ABX2D3I0</accession>
<protein>
    <submittedName>
        <fullName evidence="1">Uncharacterized protein</fullName>
    </submittedName>
</protein>